<feature type="compositionally biased region" description="Polar residues" evidence="1">
    <location>
        <begin position="65"/>
        <end position="92"/>
    </location>
</feature>
<evidence type="ECO:0000256" key="1">
    <source>
        <dbReference type="SAM" id="MobiDB-lite"/>
    </source>
</evidence>
<dbReference type="AlphaFoldDB" id="A0A9P6NEL9"/>
<name>A0A9P6NEL9_9BASI</name>
<dbReference type="EMBL" id="MU167339">
    <property type="protein sequence ID" value="KAG0142744.1"/>
    <property type="molecule type" value="Genomic_DNA"/>
</dbReference>
<sequence length="161" mass="18630">MLRKSGSEYRKFSTYCRTTPTDWPWEPLSAFRAPFRLTTSPGSLQGPSRTLPSWVYLQPSHGSGFSPNKANIGQSSTDDPEQSSIGHPSDSWQGRPRFLNEPHWATMSLNESGNVSLVIPRYFFFFWKTFRQYFEGRNLELHHTTGIVMNRNRLLKSERIQ</sequence>
<evidence type="ECO:0000313" key="2">
    <source>
        <dbReference type="EMBL" id="KAG0142744.1"/>
    </source>
</evidence>
<proteinExistence type="predicted"/>
<dbReference type="Proteomes" id="UP000886653">
    <property type="component" value="Unassembled WGS sequence"/>
</dbReference>
<organism evidence="2 3">
    <name type="scientific">Cronartium quercuum f. sp. fusiforme G11</name>
    <dbReference type="NCBI Taxonomy" id="708437"/>
    <lineage>
        <taxon>Eukaryota</taxon>
        <taxon>Fungi</taxon>
        <taxon>Dikarya</taxon>
        <taxon>Basidiomycota</taxon>
        <taxon>Pucciniomycotina</taxon>
        <taxon>Pucciniomycetes</taxon>
        <taxon>Pucciniales</taxon>
        <taxon>Coleosporiaceae</taxon>
        <taxon>Cronartium</taxon>
    </lineage>
</organism>
<accession>A0A9P6NEL9</accession>
<protein>
    <submittedName>
        <fullName evidence="2">Uncharacterized protein</fullName>
    </submittedName>
</protein>
<keyword evidence="3" id="KW-1185">Reference proteome</keyword>
<feature type="region of interest" description="Disordered" evidence="1">
    <location>
        <begin position="65"/>
        <end position="95"/>
    </location>
</feature>
<evidence type="ECO:0000313" key="3">
    <source>
        <dbReference type="Proteomes" id="UP000886653"/>
    </source>
</evidence>
<reference evidence="2" key="1">
    <citation type="submission" date="2013-11" db="EMBL/GenBank/DDBJ databases">
        <title>Genome sequence of the fusiform rust pathogen reveals effectors for host alternation and coevolution with pine.</title>
        <authorList>
            <consortium name="DOE Joint Genome Institute"/>
            <person name="Smith K."/>
            <person name="Pendleton A."/>
            <person name="Kubisiak T."/>
            <person name="Anderson C."/>
            <person name="Salamov A."/>
            <person name="Aerts A."/>
            <person name="Riley R."/>
            <person name="Clum A."/>
            <person name="Lindquist E."/>
            <person name="Ence D."/>
            <person name="Campbell M."/>
            <person name="Kronenberg Z."/>
            <person name="Feau N."/>
            <person name="Dhillon B."/>
            <person name="Hamelin R."/>
            <person name="Burleigh J."/>
            <person name="Smith J."/>
            <person name="Yandell M."/>
            <person name="Nelson C."/>
            <person name="Grigoriev I."/>
            <person name="Davis J."/>
        </authorList>
    </citation>
    <scope>NUCLEOTIDE SEQUENCE</scope>
    <source>
        <strain evidence="2">G11</strain>
    </source>
</reference>
<gene>
    <name evidence="2" type="ORF">CROQUDRAFT_218876</name>
</gene>
<comment type="caution">
    <text evidence="2">The sequence shown here is derived from an EMBL/GenBank/DDBJ whole genome shotgun (WGS) entry which is preliminary data.</text>
</comment>